<protein>
    <submittedName>
        <fullName evidence="2">Uncharacterized protein</fullName>
    </submittedName>
</protein>
<comment type="caution">
    <text evidence="2">The sequence shown here is derived from an EMBL/GenBank/DDBJ whole genome shotgun (WGS) entry which is preliminary data.</text>
</comment>
<feature type="signal peptide" evidence="1">
    <location>
        <begin position="1"/>
        <end position="18"/>
    </location>
</feature>
<dbReference type="InterPro" id="IPR046579">
    <property type="entry name" value="DUF6639"/>
</dbReference>
<reference evidence="2 3" key="1">
    <citation type="journal article" date="2010" name="J. Bacteriol.">
        <title>Genome sequences of Pelagibaca bermudensis HTCC2601T and Maritimibacter alkaliphilus HTCC2654T, the type strains of two marine Roseobacter genera.</title>
        <authorList>
            <person name="Thrash J.C."/>
            <person name="Cho J.C."/>
            <person name="Ferriera S."/>
            <person name="Johnson J."/>
            <person name="Vergin K.L."/>
            <person name="Giovannoni S.J."/>
        </authorList>
    </citation>
    <scope>NUCLEOTIDE SEQUENCE [LARGE SCALE GENOMIC DNA]</scope>
    <source>
        <strain evidence="3">DSM 26914 / JCM 13377 / KCTC 12554 / HTCC2601</strain>
    </source>
</reference>
<gene>
    <name evidence="2" type="ORF">R2601_23800</name>
</gene>
<keyword evidence="1" id="KW-0732">Signal</keyword>
<dbReference type="AlphaFoldDB" id="Q0FL25"/>
<dbReference type="RefSeq" id="WP_007800114.1">
    <property type="nucleotide sequence ID" value="NZ_DS022276.1"/>
</dbReference>
<name>Q0FL25_SALBH</name>
<proteinExistence type="predicted"/>
<dbReference type="HOGENOM" id="CLU_106306_0_0_5"/>
<evidence type="ECO:0000256" key="1">
    <source>
        <dbReference type="SAM" id="SignalP"/>
    </source>
</evidence>
<dbReference type="Pfam" id="PF20344">
    <property type="entry name" value="DUF6639"/>
    <property type="match status" value="1"/>
</dbReference>
<evidence type="ECO:0000313" key="3">
    <source>
        <dbReference type="Proteomes" id="UP000006230"/>
    </source>
</evidence>
<sequence>MRLPFQLFALVLALPVAAETRCEGTPVSIAAPPLHAERLCTAVQAALPKLAACGLALETPVSITLADRLPGDCLGLYHCGEQRIELLAPDALSETRHADGVFAGLSDDHFFDSVVMHELAHAAHDARPCPSGLCLATSEYLAYNFQIMGLAAEDRARVEAALDMQSPVSHDAVNKVILLFAPNAFAARAWAHLNQRDDPCDYLRHVAAGDFTFDRPAR</sequence>
<evidence type="ECO:0000313" key="2">
    <source>
        <dbReference type="EMBL" id="EAU44940.1"/>
    </source>
</evidence>
<dbReference type="EMBL" id="AATQ01000035">
    <property type="protein sequence ID" value="EAU44940.1"/>
    <property type="molecule type" value="Genomic_DNA"/>
</dbReference>
<keyword evidence="3" id="KW-1185">Reference proteome</keyword>
<feature type="chain" id="PRO_5004171719" evidence="1">
    <location>
        <begin position="19"/>
        <end position="218"/>
    </location>
</feature>
<dbReference type="Proteomes" id="UP000006230">
    <property type="component" value="Unassembled WGS sequence"/>
</dbReference>
<organism evidence="2 3">
    <name type="scientific">Salipiger bermudensis (strain DSM 26914 / JCM 13377 / KCTC 12554 / HTCC2601)</name>
    <name type="common">Pelagibaca bermudensis</name>
    <dbReference type="NCBI Taxonomy" id="314265"/>
    <lineage>
        <taxon>Bacteria</taxon>
        <taxon>Pseudomonadati</taxon>
        <taxon>Pseudomonadota</taxon>
        <taxon>Alphaproteobacteria</taxon>
        <taxon>Rhodobacterales</taxon>
        <taxon>Roseobacteraceae</taxon>
        <taxon>Salipiger</taxon>
    </lineage>
</organism>
<dbReference type="eggNOG" id="ENOG5032SG9">
    <property type="taxonomic scope" value="Bacteria"/>
</dbReference>
<accession>Q0FL25</accession>